<keyword evidence="13 14" id="KW-0472">Membrane</keyword>
<dbReference type="PANTHER" id="PTHR45436:SF3">
    <property type="entry name" value="SENSOR HISTIDINE KINASE HPRS"/>
    <property type="match status" value="1"/>
</dbReference>
<dbReference type="Gene3D" id="6.10.340.10">
    <property type="match status" value="1"/>
</dbReference>
<protein>
    <recommendedName>
        <fullName evidence="14">Sensor protein</fullName>
        <ecNumber evidence="14">2.7.13.3</ecNumber>
    </recommendedName>
</protein>
<dbReference type="PRINTS" id="PR00344">
    <property type="entry name" value="BCTRLSENSOR"/>
</dbReference>
<dbReference type="InterPro" id="IPR006290">
    <property type="entry name" value="CztS_silS_copS"/>
</dbReference>
<dbReference type="PANTHER" id="PTHR45436">
    <property type="entry name" value="SENSOR HISTIDINE KINASE YKOH"/>
    <property type="match status" value="1"/>
</dbReference>
<evidence type="ECO:0000259" key="15">
    <source>
        <dbReference type="PROSITE" id="PS50109"/>
    </source>
</evidence>
<evidence type="ECO:0000256" key="2">
    <source>
        <dbReference type="ARBA" id="ARBA00004533"/>
    </source>
</evidence>
<dbReference type="RefSeq" id="WP_006156155.1">
    <property type="nucleotide sequence ID" value="NZ_AHJE01000003.1"/>
</dbReference>
<evidence type="ECO:0000256" key="10">
    <source>
        <dbReference type="ARBA" id="ARBA00022840"/>
    </source>
</evidence>
<name>H1RYE8_9BURK</name>
<dbReference type="PROSITE" id="PS50885">
    <property type="entry name" value="HAMP"/>
    <property type="match status" value="1"/>
</dbReference>
<evidence type="ECO:0000256" key="13">
    <source>
        <dbReference type="ARBA" id="ARBA00023136"/>
    </source>
</evidence>
<dbReference type="GO" id="GO:0000155">
    <property type="term" value="F:phosphorelay sensor kinase activity"/>
    <property type="evidence" value="ECO:0007669"/>
    <property type="project" value="InterPro"/>
</dbReference>
<keyword evidence="11 14" id="KW-1133">Transmembrane helix</keyword>
<evidence type="ECO:0000256" key="3">
    <source>
        <dbReference type="ARBA" id="ARBA00022475"/>
    </source>
</evidence>
<dbReference type="Pfam" id="PF00512">
    <property type="entry name" value="HisKA"/>
    <property type="match status" value="1"/>
</dbReference>
<evidence type="ECO:0000256" key="6">
    <source>
        <dbReference type="ARBA" id="ARBA00022679"/>
    </source>
</evidence>
<evidence type="ECO:0000256" key="14">
    <source>
        <dbReference type="RuleBase" id="RU364088"/>
    </source>
</evidence>
<dbReference type="AlphaFoldDB" id="H1RYE8"/>
<dbReference type="InterPro" id="IPR003661">
    <property type="entry name" value="HisK_dim/P_dom"/>
</dbReference>
<gene>
    <name evidence="17" type="ORF">OR16_01375</name>
</gene>
<dbReference type="InterPro" id="IPR003594">
    <property type="entry name" value="HATPase_dom"/>
</dbReference>
<evidence type="ECO:0000256" key="4">
    <source>
        <dbReference type="ARBA" id="ARBA00022519"/>
    </source>
</evidence>
<keyword evidence="5" id="KW-0597">Phosphoprotein</keyword>
<dbReference type="SMART" id="SM00387">
    <property type="entry name" value="HATPase_c"/>
    <property type="match status" value="1"/>
</dbReference>
<dbReference type="GO" id="GO:0005524">
    <property type="term" value="F:ATP binding"/>
    <property type="evidence" value="ECO:0007669"/>
    <property type="project" value="UniProtKB-KW"/>
</dbReference>
<dbReference type="NCBIfam" id="TIGR01386">
    <property type="entry name" value="cztS_silS_copS"/>
    <property type="match status" value="1"/>
</dbReference>
<dbReference type="InterPro" id="IPR004358">
    <property type="entry name" value="Sig_transdc_His_kin-like_C"/>
</dbReference>
<evidence type="ECO:0000313" key="17">
    <source>
        <dbReference type="EMBL" id="EHP44639.1"/>
    </source>
</evidence>
<dbReference type="Gene3D" id="1.10.287.130">
    <property type="match status" value="1"/>
</dbReference>
<keyword evidence="3 14" id="KW-1003">Cell membrane</keyword>
<comment type="subcellular location">
    <subcellularLocation>
        <location evidence="2 14">Cell inner membrane</location>
    </subcellularLocation>
</comment>
<comment type="catalytic activity">
    <reaction evidence="1 14">
        <text>ATP + protein L-histidine = ADP + protein N-phospho-L-histidine.</text>
        <dbReference type="EC" id="2.7.13.3"/>
    </reaction>
</comment>
<evidence type="ECO:0000256" key="9">
    <source>
        <dbReference type="ARBA" id="ARBA00022777"/>
    </source>
</evidence>
<feature type="transmembrane region" description="Helical" evidence="14">
    <location>
        <begin position="15"/>
        <end position="35"/>
    </location>
</feature>
<keyword evidence="10 14" id="KW-0067">ATP-binding</keyword>
<dbReference type="InterPro" id="IPR036097">
    <property type="entry name" value="HisK_dim/P_sf"/>
</dbReference>
<dbReference type="SMART" id="SM00304">
    <property type="entry name" value="HAMP"/>
    <property type="match status" value="1"/>
</dbReference>
<evidence type="ECO:0000256" key="7">
    <source>
        <dbReference type="ARBA" id="ARBA00022692"/>
    </source>
</evidence>
<keyword evidence="8 14" id="KW-0547">Nucleotide-binding</keyword>
<dbReference type="Gene3D" id="3.30.565.10">
    <property type="entry name" value="Histidine kinase-like ATPase, C-terminal domain"/>
    <property type="match status" value="1"/>
</dbReference>
<evidence type="ECO:0000256" key="11">
    <source>
        <dbReference type="ARBA" id="ARBA00022989"/>
    </source>
</evidence>
<dbReference type="PATRIC" id="fig|1127483.3.peg.286"/>
<comment type="caution">
    <text evidence="17">The sequence shown here is derived from an EMBL/GenBank/DDBJ whole genome shotgun (WGS) entry which is preliminary data.</text>
</comment>
<dbReference type="CDD" id="cd06225">
    <property type="entry name" value="HAMP"/>
    <property type="match status" value="1"/>
</dbReference>
<dbReference type="PROSITE" id="PS50109">
    <property type="entry name" value="HIS_KIN"/>
    <property type="match status" value="1"/>
</dbReference>
<dbReference type="SUPFAM" id="SSF47384">
    <property type="entry name" value="Homodimeric domain of signal transducing histidine kinase"/>
    <property type="match status" value="1"/>
</dbReference>
<organism evidence="17 18">
    <name type="scientific">Cupriavidus basilensis OR16</name>
    <dbReference type="NCBI Taxonomy" id="1127483"/>
    <lineage>
        <taxon>Bacteria</taxon>
        <taxon>Pseudomonadati</taxon>
        <taxon>Pseudomonadota</taxon>
        <taxon>Betaproteobacteria</taxon>
        <taxon>Burkholderiales</taxon>
        <taxon>Burkholderiaceae</taxon>
        <taxon>Cupriavidus</taxon>
    </lineage>
</organism>
<dbReference type="InterPro" id="IPR036890">
    <property type="entry name" value="HATPase_C_sf"/>
</dbReference>
<evidence type="ECO:0000313" key="18">
    <source>
        <dbReference type="Proteomes" id="UP000005808"/>
    </source>
</evidence>
<dbReference type="SUPFAM" id="SSF55874">
    <property type="entry name" value="ATPase domain of HSP90 chaperone/DNA topoisomerase II/histidine kinase"/>
    <property type="match status" value="1"/>
</dbReference>
<feature type="transmembrane region" description="Helical" evidence="14">
    <location>
        <begin position="176"/>
        <end position="195"/>
    </location>
</feature>
<evidence type="ECO:0000256" key="12">
    <source>
        <dbReference type="ARBA" id="ARBA00023012"/>
    </source>
</evidence>
<dbReference type="GO" id="GO:0005886">
    <property type="term" value="C:plasma membrane"/>
    <property type="evidence" value="ECO:0007669"/>
    <property type="project" value="UniProtKB-SubCell"/>
</dbReference>
<accession>H1RYE8</accession>
<evidence type="ECO:0000256" key="1">
    <source>
        <dbReference type="ARBA" id="ARBA00000085"/>
    </source>
</evidence>
<dbReference type="SMART" id="SM00388">
    <property type="entry name" value="HisKA"/>
    <property type="match status" value="1"/>
</dbReference>
<keyword evidence="12 14" id="KW-0902">Two-component regulatory system</keyword>
<dbReference type="Pfam" id="PF00672">
    <property type="entry name" value="HAMP"/>
    <property type="match status" value="1"/>
</dbReference>
<dbReference type="Proteomes" id="UP000005808">
    <property type="component" value="Unassembled WGS sequence"/>
</dbReference>
<proteinExistence type="predicted"/>
<dbReference type="EC" id="2.7.13.3" evidence="14"/>
<feature type="domain" description="Histidine kinase" evidence="15">
    <location>
        <begin position="257"/>
        <end position="471"/>
    </location>
</feature>
<evidence type="ECO:0000259" key="16">
    <source>
        <dbReference type="PROSITE" id="PS50885"/>
    </source>
</evidence>
<keyword evidence="9 14" id="KW-0418">Kinase</keyword>
<sequence>MPAILMRRLSLTTRLAFAFGLVAAIVFGGAGAYLYRALAMQVIERDDAELLRKAVHARDELREQGARPDSNWREVGGVVSGNDEFALVVRAAGGAVLLAANATEGPPALQPVAPEAPFGPEAIRAWTTRQGYPVHGVQALVPVGPGTGAPGQALTFTLYQSAVSRTTLLRAYRTKLLLTGLLGTLAVAGLGYVVLRAGMAPLRRIAAGASSVTVHRLELPIAPAQLPPELAELAAALQQMMDRLRDGFERLSQFSADLAHDFRTPIGNLLGQSQVALSSERSADEYQALLASNIEEYERLARMIENMLFLARAENARVAVKPARLDLARELGALSDYFEGLAEARGVAIAVDGGGAVLADPLLLRRAVSNLVANAIRYTPAGQTVVMAARTGPGGSNIEVRNPGAGIAPEHLSKLFDRFFRGDPARANSGESAGIGLAIVKSIMDLHHGHVEVESEVGGTTVFRLRFPATQADPASCGAAAGATGAAT</sequence>
<dbReference type="EMBL" id="AHJE01000003">
    <property type="protein sequence ID" value="EHP44639.1"/>
    <property type="molecule type" value="Genomic_DNA"/>
</dbReference>
<keyword evidence="7 14" id="KW-0812">Transmembrane</keyword>
<feature type="domain" description="HAMP" evidence="16">
    <location>
        <begin position="196"/>
        <end position="249"/>
    </location>
</feature>
<reference evidence="17 18" key="1">
    <citation type="journal article" date="2012" name="J. Bacteriol.">
        <title>De Novo Genome Project of Cupriavidus basilensis OR16.</title>
        <authorList>
            <person name="Cserhati M."/>
            <person name="Kriszt B."/>
            <person name="Szoboszlay S."/>
            <person name="Toth A."/>
            <person name="Szabo I."/>
            <person name="Tancsics A."/>
            <person name="Nagy I."/>
            <person name="Horvath B."/>
            <person name="Nagy I."/>
            <person name="Kukolya J."/>
        </authorList>
    </citation>
    <scope>NUCLEOTIDE SEQUENCE [LARGE SCALE GENOMIC DNA]</scope>
    <source>
        <strain evidence="17 18">OR16</strain>
    </source>
</reference>
<dbReference type="InterPro" id="IPR003660">
    <property type="entry name" value="HAMP_dom"/>
</dbReference>
<keyword evidence="6 14" id="KW-0808">Transferase</keyword>
<dbReference type="InterPro" id="IPR050428">
    <property type="entry name" value="TCS_sensor_his_kinase"/>
</dbReference>
<keyword evidence="4 14" id="KW-0997">Cell inner membrane</keyword>
<evidence type="ECO:0000256" key="8">
    <source>
        <dbReference type="ARBA" id="ARBA00022741"/>
    </source>
</evidence>
<evidence type="ECO:0000256" key="5">
    <source>
        <dbReference type="ARBA" id="ARBA00022553"/>
    </source>
</evidence>
<dbReference type="CDD" id="cd00082">
    <property type="entry name" value="HisKA"/>
    <property type="match status" value="1"/>
</dbReference>
<dbReference type="InterPro" id="IPR005467">
    <property type="entry name" value="His_kinase_dom"/>
</dbReference>
<comment type="function">
    <text evidence="14">Member of a two-component regulatory system.</text>
</comment>
<dbReference type="Pfam" id="PF02518">
    <property type="entry name" value="HATPase_c"/>
    <property type="match status" value="1"/>
</dbReference>